<dbReference type="KEGG" id="cal:CAALFM_CR09150WA"/>
<dbReference type="OrthoDB" id="4023725at2759"/>
<evidence type="ECO:0000313" key="3">
    <source>
        <dbReference type="Proteomes" id="UP000000559"/>
    </source>
</evidence>
<dbReference type="RefSeq" id="XP_716445.1">
    <property type="nucleotide sequence ID" value="XM_711352.1"/>
</dbReference>
<dbReference type="EMBL" id="CP017630">
    <property type="protein sequence ID" value="AOW31580.1"/>
    <property type="molecule type" value="Genomic_DNA"/>
</dbReference>
<proteinExistence type="predicted"/>
<gene>
    <name evidence="2" type="ordered locus">CAALFM_CR09150WA</name>
    <name evidence="1" type="ordered locus">orf19.7311</name>
</gene>
<reference evidence="2 3" key="2">
    <citation type="journal article" date="2007" name="Genome Biol.">
        <title>Assembly of the Candida albicans genome into sixteen supercontigs aligned on the eight chromosomes.</title>
        <authorList>
            <person name="van het Hoog M."/>
            <person name="Rast T.J."/>
            <person name="Martchenko M."/>
            <person name="Grindle S."/>
            <person name="Dignard D."/>
            <person name="Hogues H."/>
            <person name="Cuomo C."/>
            <person name="Berriman M."/>
            <person name="Scherer S."/>
            <person name="Magee B.B."/>
            <person name="Whiteway M."/>
            <person name="Chibana H."/>
            <person name="Nantel A."/>
            <person name="Magee P.T."/>
        </authorList>
    </citation>
    <scope>GENOME REANNOTATION</scope>
    <source>
        <strain evidence="3">SC5314 / ATCC MYA-2876</strain>
    </source>
</reference>
<dbReference type="OMA" id="HINYDID"/>
<dbReference type="CGD" id="CAL0000192620">
    <property type="gene designation" value="orf19.7311"/>
</dbReference>
<keyword evidence="3" id="KW-1185">Reference proteome</keyword>
<dbReference type="STRING" id="237561.A0A1D8PTW5"/>
<accession>A0A1D8PTW5</accession>
<sequence length="194" mass="22883">MFLVLQHEKNEIQKTALEYIRLQLIHDLLLKNLGYGHINYDIDELNEVRKSVYTKYWLMNNVETCCIINPLPTYMNIITQNQPTSQMKLRCHDQTSHTNLLNANHHANKAVKIEYIAKYQLFDYRIIRVGPEVEILTKPGLKDRLRRMVTRMKSKFKSPISPIKKKIPDKASKGFKTAHRKFLSYELQRIRAAT</sequence>
<dbReference type="AlphaFoldDB" id="A0A1D8PTW5"/>
<name>A0A1D8PTW5_CANAL</name>
<reference evidence="2 3" key="1">
    <citation type="journal article" date="2004" name="Proc. Natl. Acad. Sci. U.S.A.">
        <title>The diploid genome sequence of Candida albicans.</title>
        <authorList>
            <person name="Jones T."/>
            <person name="Federspiel N.A."/>
            <person name="Chibana H."/>
            <person name="Dungan J."/>
            <person name="Kalman S."/>
            <person name="Magee B.B."/>
            <person name="Newport G."/>
            <person name="Thorstenson Y.R."/>
            <person name="Agabian N."/>
            <person name="Magee P.T."/>
            <person name="Davis R.W."/>
            <person name="Scherer S."/>
        </authorList>
    </citation>
    <scope>NUCLEOTIDE SEQUENCE [LARGE SCALE GENOMIC DNA]</scope>
    <source>
        <strain evidence="3">SC5314 / ATCC MYA-2876</strain>
    </source>
</reference>
<organism evidence="2 3">
    <name type="scientific">Candida albicans (strain SC5314 / ATCC MYA-2876)</name>
    <name type="common">Yeast</name>
    <dbReference type="NCBI Taxonomy" id="237561"/>
    <lineage>
        <taxon>Eukaryota</taxon>
        <taxon>Fungi</taxon>
        <taxon>Dikarya</taxon>
        <taxon>Ascomycota</taxon>
        <taxon>Saccharomycotina</taxon>
        <taxon>Pichiomycetes</taxon>
        <taxon>Debaryomycetaceae</taxon>
        <taxon>Candida/Lodderomyces clade</taxon>
        <taxon>Candida</taxon>
    </lineage>
</organism>
<evidence type="ECO:0000313" key="1">
    <source>
        <dbReference type="CGD" id="CAL0000192620"/>
    </source>
</evidence>
<dbReference type="SMR" id="A0A1D8PTW5"/>
<dbReference type="GeneID" id="3641880"/>
<dbReference type="InParanoid" id="A0A1D8PTW5"/>
<protein>
    <submittedName>
        <fullName evidence="2">Uncharacterized protein</fullName>
    </submittedName>
</protein>
<dbReference type="Proteomes" id="UP000000559">
    <property type="component" value="Chromosome R"/>
</dbReference>
<dbReference type="VEuPathDB" id="FungiDB:CR_09150W_A"/>
<evidence type="ECO:0000313" key="2">
    <source>
        <dbReference type="EMBL" id="AOW31580.1"/>
    </source>
</evidence>
<reference evidence="2 3" key="3">
    <citation type="journal article" date="2013" name="Genome Biol.">
        <title>Assembly of a phased diploid Candida albicans genome facilitates allele-specific measurements and provides a simple model for repeat and indel structure.</title>
        <authorList>
            <person name="Muzzey D."/>
            <person name="Schwartz K."/>
            <person name="Weissman J.S."/>
            <person name="Sherlock G."/>
        </authorList>
    </citation>
    <scope>NUCLEOTIDE SEQUENCE [LARGE SCALE GENOMIC DNA]</scope>
    <source>
        <strain evidence="3">SC5314 / ATCC MYA-2876</strain>
    </source>
</reference>